<evidence type="ECO:0000313" key="2">
    <source>
        <dbReference type="Proteomes" id="UP001610818"/>
    </source>
</evidence>
<dbReference type="RefSeq" id="WP_397715129.1">
    <property type="nucleotide sequence ID" value="NZ_JBIRGN010000005.1"/>
</dbReference>
<organism evidence="1 2">
    <name type="scientific">Streptomyces longisporoflavus</name>
    <dbReference type="NCBI Taxonomy" id="28044"/>
    <lineage>
        <taxon>Bacteria</taxon>
        <taxon>Bacillati</taxon>
        <taxon>Actinomycetota</taxon>
        <taxon>Actinomycetes</taxon>
        <taxon>Kitasatosporales</taxon>
        <taxon>Streptomycetaceae</taxon>
        <taxon>Streptomyces</taxon>
    </lineage>
</organism>
<gene>
    <name evidence="1" type="ORF">ACH4F9_26810</name>
</gene>
<dbReference type="EMBL" id="JBIRGQ010000005">
    <property type="protein sequence ID" value="MFH8548630.1"/>
    <property type="molecule type" value="Genomic_DNA"/>
</dbReference>
<accession>A0ABW7QWE2</accession>
<dbReference type="Proteomes" id="UP001610818">
    <property type="component" value="Unassembled WGS sequence"/>
</dbReference>
<protein>
    <submittedName>
        <fullName evidence="1">Uncharacterized protein</fullName>
    </submittedName>
</protein>
<proteinExistence type="predicted"/>
<evidence type="ECO:0000313" key="1">
    <source>
        <dbReference type="EMBL" id="MFH8548630.1"/>
    </source>
</evidence>
<reference evidence="1 2" key="1">
    <citation type="submission" date="2024-10" db="EMBL/GenBank/DDBJ databases">
        <title>The Natural Products Discovery Center: Release of the First 8490 Sequenced Strains for Exploring Actinobacteria Biosynthetic Diversity.</title>
        <authorList>
            <person name="Kalkreuter E."/>
            <person name="Kautsar S.A."/>
            <person name="Yang D."/>
            <person name="Bader C.D."/>
            <person name="Teijaro C.N."/>
            <person name="Fluegel L."/>
            <person name="Davis C.M."/>
            <person name="Simpson J.R."/>
            <person name="Lauterbach L."/>
            <person name="Steele A.D."/>
            <person name="Gui C."/>
            <person name="Meng S."/>
            <person name="Li G."/>
            <person name="Viehrig K."/>
            <person name="Ye F."/>
            <person name="Su P."/>
            <person name="Kiefer A.F."/>
            <person name="Nichols A."/>
            <person name="Cepeda A.J."/>
            <person name="Yan W."/>
            <person name="Fan B."/>
            <person name="Jiang Y."/>
            <person name="Adhikari A."/>
            <person name="Zheng C.-J."/>
            <person name="Schuster L."/>
            <person name="Cowan T.M."/>
            <person name="Smanski M.J."/>
            <person name="Chevrette M.G."/>
            <person name="De Carvalho L.P.S."/>
            <person name="Shen B."/>
        </authorList>
    </citation>
    <scope>NUCLEOTIDE SEQUENCE [LARGE SCALE GENOMIC DNA]</scope>
    <source>
        <strain evidence="1 2">NPDC017990</strain>
    </source>
</reference>
<keyword evidence="2" id="KW-1185">Reference proteome</keyword>
<comment type="caution">
    <text evidence="1">The sequence shown here is derived from an EMBL/GenBank/DDBJ whole genome shotgun (WGS) entry which is preliminary data.</text>
</comment>
<name>A0ABW7QWE2_9ACTN</name>
<sequence length="62" mass="6793">MNVPGGHGFVLPSRAQRKVLIERLEALRATGWAERDTDADADFTADERAELLAALLETLRSA</sequence>